<dbReference type="SUPFAM" id="SSF53720">
    <property type="entry name" value="ALDH-like"/>
    <property type="match status" value="1"/>
</dbReference>
<protein>
    <submittedName>
        <fullName evidence="2">Glutamate-5-semialdehyde dehydrogenase</fullName>
    </submittedName>
</protein>
<evidence type="ECO:0000256" key="1">
    <source>
        <dbReference type="ARBA" id="ARBA00023002"/>
    </source>
</evidence>
<gene>
    <name evidence="2" type="ORF">HKBW3S09_01169</name>
</gene>
<sequence length="112" mass="12554">EDDYYREYLDLKIAVKVLDSLQEAIDHINKYGSHHSDAIVTNDYCSAQKFTQEVDSAAVYVNASTRFTDGFQYGLGAEIGISTQRLHARGPMGLKELTTSKFVVYGQGQVRK</sequence>
<feature type="non-terminal residue" evidence="2">
    <location>
        <position position="1"/>
    </location>
</feature>
<dbReference type="Gene3D" id="3.40.309.10">
    <property type="entry name" value="Aldehyde Dehydrogenase, Chain A, domain 2"/>
    <property type="match status" value="1"/>
</dbReference>
<dbReference type="InterPro" id="IPR016161">
    <property type="entry name" value="Ald_DH/histidinol_DH"/>
</dbReference>
<comment type="caution">
    <text evidence="2">The sequence shown here is derived from an EMBL/GenBank/DDBJ whole genome shotgun (WGS) entry which is preliminary data.</text>
</comment>
<organism evidence="2 3">
    <name type="scientific">Candidatus Hakubella thermalkaliphila</name>
    <dbReference type="NCBI Taxonomy" id="2754717"/>
    <lineage>
        <taxon>Bacteria</taxon>
        <taxon>Bacillati</taxon>
        <taxon>Actinomycetota</taxon>
        <taxon>Actinomycetota incertae sedis</taxon>
        <taxon>Candidatus Hakubellales</taxon>
        <taxon>Candidatus Hakubellaceae</taxon>
        <taxon>Candidatus Hakubella</taxon>
    </lineage>
</organism>
<dbReference type="Gene3D" id="3.40.605.10">
    <property type="entry name" value="Aldehyde Dehydrogenase, Chain A, domain 1"/>
    <property type="match status" value="1"/>
</dbReference>
<evidence type="ECO:0000313" key="3">
    <source>
        <dbReference type="Proteomes" id="UP000585609"/>
    </source>
</evidence>
<accession>A0A6V8NW37</accession>
<dbReference type="PANTHER" id="PTHR11063:SF8">
    <property type="entry name" value="DELTA-1-PYRROLINE-5-CARBOXYLATE SYNTHASE"/>
    <property type="match status" value="1"/>
</dbReference>
<keyword evidence="1" id="KW-0560">Oxidoreductase</keyword>
<dbReference type="InterPro" id="IPR016163">
    <property type="entry name" value="Ald_DH_C"/>
</dbReference>
<dbReference type="EMBL" id="BLRW01000171">
    <property type="protein sequence ID" value="GFP23704.1"/>
    <property type="molecule type" value="Genomic_DNA"/>
</dbReference>
<name>A0A6V8NW37_9ACTN</name>
<dbReference type="Proteomes" id="UP000585609">
    <property type="component" value="Unassembled WGS sequence"/>
</dbReference>
<evidence type="ECO:0000313" key="2">
    <source>
        <dbReference type="EMBL" id="GFP23704.1"/>
    </source>
</evidence>
<dbReference type="PANTHER" id="PTHR11063">
    <property type="entry name" value="GLUTAMATE SEMIALDEHYDE DEHYDROGENASE"/>
    <property type="match status" value="1"/>
</dbReference>
<proteinExistence type="predicted"/>
<dbReference type="InterPro" id="IPR016162">
    <property type="entry name" value="Ald_DH_N"/>
</dbReference>
<dbReference type="GO" id="GO:0004350">
    <property type="term" value="F:glutamate-5-semialdehyde dehydrogenase activity"/>
    <property type="evidence" value="ECO:0007669"/>
    <property type="project" value="TreeGrafter"/>
</dbReference>
<dbReference type="AlphaFoldDB" id="A0A6V8NW37"/>
<reference evidence="2 3" key="1">
    <citation type="journal article" date="2020" name="Front. Microbiol.">
        <title>Single-cell genomics of novel Actinobacteria with the Wood-Ljungdahl pathway discovered in a serpentinizing system.</title>
        <authorList>
            <person name="Merino N."/>
            <person name="Kawai M."/>
            <person name="Boyd E.S."/>
            <person name="Colman D.R."/>
            <person name="McGlynn S.E."/>
            <person name="Nealson K.H."/>
            <person name="Kurokawa K."/>
            <person name="Hongoh Y."/>
        </authorList>
    </citation>
    <scope>NUCLEOTIDE SEQUENCE [LARGE SCALE GENOMIC DNA]</scope>
    <source>
        <strain evidence="2 3">S09_30</strain>
    </source>
</reference>